<keyword evidence="4" id="KW-0677">Repeat</keyword>
<dbReference type="AlphaFoldDB" id="A0A0M0JPZ7"/>
<dbReference type="Pfam" id="PF00153">
    <property type="entry name" value="Mito_carr"/>
    <property type="match status" value="3"/>
</dbReference>
<dbReference type="OrthoDB" id="270584at2759"/>
<comment type="similarity">
    <text evidence="7">Belongs to the mitochondrial carrier (TC 2.A.29) family.</text>
</comment>
<sequence>MVQAGGGPPQSALIRRDSRTLRHWVSGKPVEDPPKDKAGNLLLAGAAAGGVSKFCTAPIDRVKLMYQVSPDRVFSVSAAMSTAQRIVNTSGVMGLWRGNSIAVLRDVPYAAIIFSSYAMIEESICGHLQRSPDVWSRSAAGGTAGAIATCLTYPLDVLRARFGAEWEGKPRYGSYYQGVREILRSEGAAALFAGLRPTLLGIMPYSALSFAAFETFKAALHAWNLYSPYELSVAQKLAAGGVAGLFAQSSTYPLHVVRRRMQAGHGGYHSTWHALRSIYVNEGVAGGLYKGLTLTFVKGPLQSAIGFTVNDYCKKVLGERYPMRSEGTLRV</sequence>
<gene>
    <name evidence="8" type="ORF">Ctob_011427</name>
</gene>
<name>A0A0M0JPZ7_9EUKA</name>
<protein>
    <submittedName>
        <fullName evidence="8">Mitochondrial carrier protein</fullName>
    </submittedName>
</protein>
<keyword evidence="3 6" id="KW-0812">Transmembrane</keyword>
<organism evidence="8 9">
    <name type="scientific">Chrysochromulina tobinii</name>
    <dbReference type="NCBI Taxonomy" id="1460289"/>
    <lineage>
        <taxon>Eukaryota</taxon>
        <taxon>Haptista</taxon>
        <taxon>Haptophyta</taxon>
        <taxon>Prymnesiophyceae</taxon>
        <taxon>Prymnesiales</taxon>
        <taxon>Chrysochromulinaceae</taxon>
        <taxon>Chrysochromulina</taxon>
    </lineage>
</organism>
<comment type="subcellular location">
    <subcellularLocation>
        <location evidence="1">Membrane</location>
        <topology evidence="1">Multi-pass membrane protein</topology>
    </subcellularLocation>
</comment>
<dbReference type="InterPro" id="IPR018108">
    <property type="entry name" value="MCP_transmembrane"/>
</dbReference>
<dbReference type="GO" id="GO:0016020">
    <property type="term" value="C:membrane"/>
    <property type="evidence" value="ECO:0007669"/>
    <property type="project" value="UniProtKB-SubCell"/>
</dbReference>
<dbReference type="InterPro" id="IPR002067">
    <property type="entry name" value="MCP"/>
</dbReference>
<dbReference type="Gene3D" id="1.50.40.10">
    <property type="entry name" value="Mitochondrial carrier domain"/>
    <property type="match status" value="1"/>
</dbReference>
<evidence type="ECO:0000313" key="9">
    <source>
        <dbReference type="Proteomes" id="UP000037460"/>
    </source>
</evidence>
<proteinExistence type="inferred from homology"/>
<dbReference type="PANTHER" id="PTHR24089">
    <property type="entry name" value="SOLUTE CARRIER FAMILY 25"/>
    <property type="match status" value="1"/>
</dbReference>
<evidence type="ECO:0000256" key="2">
    <source>
        <dbReference type="ARBA" id="ARBA00022448"/>
    </source>
</evidence>
<accession>A0A0M0JPZ7</accession>
<evidence type="ECO:0000313" key="8">
    <source>
        <dbReference type="EMBL" id="KOO28328.1"/>
    </source>
</evidence>
<keyword evidence="9" id="KW-1185">Reference proteome</keyword>
<evidence type="ECO:0000256" key="4">
    <source>
        <dbReference type="ARBA" id="ARBA00022737"/>
    </source>
</evidence>
<dbReference type="PRINTS" id="PR00926">
    <property type="entry name" value="MITOCARRIER"/>
</dbReference>
<evidence type="ECO:0000256" key="7">
    <source>
        <dbReference type="RuleBase" id="RU000488"/>
    </source>
</evidence>
<evidence type="ECO:0000256" key="1">
    <source>
        <dbReference type="ARBA" id="ARBA00004141"/>
    </source>
</evidence>
<dbReference type="InterPro" id="IPR023395">
    <property type="entry name" value="MCP_dom_sf"/>
</dbReference>
<dbReference type="Proteomes" id="UP000037460">
    <property type="component" value="Unassembled WGS sequence"/>
</dbReference>
<dbReference type="EMBL" id="JWZX01002583">
    <property type="protein sequence ID" value="KOO28328.1"/>
    <property type="molecule type" value="Genomic_DNA"/>
</dbReference>
<evidence type="ECO:0000256" key="6">
    <source>
        <dbReference type="PROSITE-ProRule" id="PRU00282"/>
    </source>
</evidence>
<dbReference type="PROSITE" id="PS50920">
    <property type="entry name" value="SOLCAR"/>
    <property type="match status" value="3"/>
</dbReference>
<keyword evidence="2 7" id="KW-0813">Transport</keyword>
<evidence type="ECO:0000256" key="3">
    <source>
        <dbReference type="ARBA" id="ARBA00022692"/>
    </source>
</evidence>
<dbReference type="GO" id="GO:0055085">
    <property type="term" value="P:transmembrane transport"/>
    <property type="evidence" value="ECO:0007669"/>
    <property type="project" value="InterPro"/>
</dbReference>
<reference evidence="9" key="1">
    <citation type="journal article" date="2015" name="PLoS Genet.">
        <title>Genome Sequence and Transcriptome Analyses of Chrysochromulina tobin: Metabolic Tools for Enhanced Algal Fitness in the Prominent Order Prymnesiales (Haptophyceae).</title>
        <authorList>
            <person name="Hovde B.T."/>
            <person name="Deodato C.R."/>
            <person name="Hunsperger H.M."/>
            <person name="Ryken S.A."/>
            <person name="Yost W."/>
            <person name="Jha R.K."/>
            <person name="Patterson J."/>
            <person name="Monnat R.J. Jr."/>
            <person name="Barlow S.B."/>
            <person name="Starkenburg S.R."/>
            <person name="Cattolico R.A."/>
        </authorList>
    </citation>
    <scope>NUCLEOTIDE SEQUENCE</scope>
    <source>
        <strain evidence="9">CCMP291</strain>
    </source>
</reference>
<feature type="repeat" description="Solcar" evidence="6">
    <location>
        <begin position="231"/>
        <end position="316"/>
    </location>
</feature>
<feature type="repeat" description="Solcar" evidence="6">
    <location>
        <begin position="132"/>
        <end position="219"/>
    </location>
</feature>
<dbReference type="SUPFAM" id="SSF103506">
    <property type="entry name" value="Mitochondrial carrier"/>
    <property type="match status" value="1"/>
</dbReference>
<feature type="repeat" description="Solcar" evidence="6">
    <location>
        <begin position="36"/>
        <end position="123"/>
    </location>
</feature>
<evidence type="ECO:0000256" key="5">
    <source>
        <dbReference type="ARBA" id="ARBA00023136"/>
    </source>
</evidence>
<comment type="caution">
    <text evidence="8">The sequence shown here is derived from an EMBL/GenBank/DDBJ whole genome shotgun (WGS) entry which is preliminary data.</text>
</comment>
<keyword evidence="5 6" id="KW-0472">Membrane</keyword>